<dbReference type="PANTHER" id="PTHR39662:SF1">
    <property type="entry name" value="DUF354 DOMAIN-CONTAINING PROTEIN"/>
    <property type="match status" value="1"/>
</dbReference>
<accession>A0A377Q3A4</accession>
<gene>
    <name evidence="1" type="ORF">NCTC13156_01140</name>
</gene>
<name>A0A377Q3A4_9HELI</name>
<dbReference type="EMBL" id="UGJF01000001">
    <property type="protein sequence ID" value="STQ88303.1"/>
    <property type="molecule type" value="Genomic_DNA"/>
</dbReference>
<protein>
    <submittedName>
        <fullName evidence="1">Uncharacterized protein conserved in archaea</fullName>
    </submittedName>
</protein>
<reference evidence="1 2" key="1">
    <citation type="submission" date="2018-06" db="EMBL/GenBank/DDBJ databases">
        <authorList>
            <consortium name="Pathogen Informatics"/>
            <person name="Doyle S."/>
        </authorList>
    </citation>
    <scope>NUCLEOTIDE SEQUENCE [LARGE SCALE GENOMIC DNA]</scope>
    <source>
        <strain evidence="1 2">NCTC13156</strain>
    </source>
</reference>
<evidence type="ECO:0000313" key="1">
    <source>
        <dbReference type="EMBL" id="STQ88303.1"/>
    </source>
</evidence>
<dbReference type="Gene3D" id="3.40.50.2000">
    <property type="entry name" value="Glycogen Phosphorylase B"/>
    <property type="match status" value="2"/>
</dbReference>
<dbReference type="InterPro" id="IPR007152">
    <property type="entry name" value="DUF354"/>
</dbReference>
<evidence type="ECO:0000313" key="2">
    <source>
        <dbReference type="Proteomes" id="UP000255269"/>
    </source>
</evidence>
<dbReference type="AlphaFoldDB" id="A0A377Q3A4"/>
<dbReference type="Pfam" id="PF04007">
    <property type="entry name" value="DUF354"/>
    <property type="match status" value="1"/>
</dbReference>
<dbReference type="SUPFAM" id="SSF53756">
    <property type="entry name" value="UDP-Glycosyltransferase/glycogen phosphorylase"/>
    <property type="match status" value="1"/>
</dbReference>
<dbReference type="RefSeq" id="WP_115057000.1">
    <property type="nucleotide sequence ID" value="NZ_UGJF01000001.1"/>
</dbReference>
<proteinExistence type="predicted"/>
<dbReference type="PANTHER" id="PTHR39662">
    <property type="entry name" value="DUF354 DOMAIN-CONTAINING PROTEIN-RELATED"/>
    <property type="match status" value="1"/>
</dbReference>
<dbReference type="PIRSF" id="PIRSF005357">
    <property type="entry name" value="UCP005357"/>
    <property type="match status" value="1"/>
</dbReference>
<sequence>MVVTKDNDKRIWIDVATPKYALFFSLMTKELKRRGYEVLVTTRYAPNYTEAKEILELHKIPHIVLGEYGGATLLEKFEARIFRQKEILDLFKARGFPKVLICGAVVDSVQVAYGIGIPVVNIYDAPAVSEPHDNYRNQELTAVARLTLPFSKIFFYPFIFPKELMLRFALDDNQIQSYPFIDVALWINKIHKNSKNDFRIRYGLDIKKPTILIREEEYKAHYVKEKIPTIYEVIPLLKAEMDANLVIMPRYEKERLKRDFGGIATILEEKLKPEEFYPFIDLFIGGGGTMNLEAVCYGIPTISTRSIWMLYDYYLVQNGLMFWTQDCKDILEIAKENIGKKIDTKKYFVCGECNFDIIIRQIEKKILEV</sequence>
<organism evidence="1 2">
    <name type="scientific">Helicobacter pullorum</name>
    <dbReference type="NCBI Taxonomy" id="35818"/>
    <lineage>
        <taxon>Bacteria</taxon>
        <taxon>Pseudomonadati</taxon>
        <taxon>Campylobacterota</taxon>
        <taxon>Epsilonproteobacteria</taxon>
        <taxon>Campylobacterales</taxon>
        <taxon>Helicobacteraceae</taxon>
        <taxon>Helicobacter</taxon>
    </lineage>
</organism>
<dbReference type="Proteomes" id="UP000255269">
    <property type="component" value="Unassembled WGS sequence"/>
</dbReference>